<evidence type="ECO:0000259" key="3">
    <source>
        <dbReference type="Pfam" id="PF19040"/>
    </source>
</evidence>
<sequence length="710" mass="75658">MPRLRSPIVTEPAAPAPAALRDAARVPGGHERRSEPQRTDIQALRAFAVLAVVLYHLWPNRLTGGYIGVDVFFVISGYLIGAHLLRELTSRGSIALGTFWARRAKRLLPASLLVLALSAVAVVVLVPRSLWSQFLSEVGASALYVENWLLAHDAVDYLASSNSASPVRHYWTLSVEEQFYVGLPLLLLASAWLAHRHRARLVQRVRVTLGAAVLASFVYSVVLMASTPSVAYFSTLTRAWEFGAGALLATYPLRRRLPWRPIVPWIGVALLVATCLAFDAETPFPGATALLPVAGAVVAIASGDGTSLARLGAWRPVALIGETSYGAYLWHWPLIVLLPFVTGHRLGTLDKLTLLLATFLLAALSTYLVENPVRFRLLGSACPRVVGLWTLAGMAFVLVLVVVPLRWNDAQMARDAAAIAAASDPSNPCFGAGALLNETCADAPSPAVLAPDPTALDGDDSNRAECFTSRGDATFRVCPLGPATYSRHILAVGDSHNNTLIAAYERIAEERGWRIDVAGRGGCYWTAAEQVVDNPSTSDACRSWRTSAAEHIAAATDLDAIIVTNSRMGPPVEDVPGKSLEQATADGMVAAWDARPDPVATPVIAIGDNPGVTSTTIPCVEKYGLAAATRCVIPLDAATRDADAQELAATSGKNAHFVDTTRLYCTPDGCPAVVGGVIVYRDVTSHLTATYARTVADYLGNQIEAVLTAG</sequence>
<comment type="caution">
    <text evidence="4">The sequence shown here is derived from an EMBL/GenBank/DDBJ whole genome shotgun (WGS) entry which is preliminary data.</text>
</comment>
<evidence type="ECO:0000259" key="2">
    <source>
        <dbReference type="Pfam" id="PF01757"/>
    </source>
</evidence>
<feature type="transmembrane region" description="Helical" evidence="1">
    <location>
        <begin position="64"/>
        <end position="85"/>
    </location>
</feature>
<dbReference type="PANTHER" id="PTHR23028">
    <property type="entry name" value="ACETYLTRANSFERASE"/>
    <property type="match status" value="1"/>
</dbReference>
<feature type="transmembrane region" description="Helical" evidence="1">
    <location>
        <begin position="262"/>
        <end position="280"/>
    </location>
</feature>
<feature type="transmembrane region" description="Helical" evidence="1">
    <location>
        <begin position="42"/>
        <end position="58"/>
    </location>
</feature>
<feature type="transmembrane region" description="Helical" evidence="1">
    <location>
        <begin position="352"/>
        <end position="369"/>
    </location>
</feature>
<feature type="domain" description="Acyltransferase 3" evidence="2">
    <location>
        <begin position="40"/>
        <end position="364"/>
    </location>
</feature>
<evidence type="ECO:0000313" key="4">
    <source>
        <dbReference type="EMBL" id="RHA38906.1"/>
    </source>
</evidence>
<dbReference type="EMBL" id="QWKP01000209">
    <property type="protein sequence ID" value="RHA38906.1"/>
    <property type="molecule type" value="Genomic_DNA"/>
</dbReference>
<keyword evidence="1" id="KW-0812">Transmembrane</keyword>
<feature type="transmembrane region" description="Helical" evidence="1">
    <location>
        <begin position="381"/>
        <end position="405"/>
    </location>
</feature>
<dbReference type="PANTHER" id="PTHR23028:SF53">
    <property type="entry name" value="ACYL_TRANSF_3 DOMAIN-CONTAINING PROTEIN"/>
    <property type="match status" value="1"/>
</dbReference>
<feature type="transmembrane region" description="Helical" evidence="1">
    <location>
        <begin position="207"/>
        <end position="225"/>
    </location>
</feature>
<organism evidence="4 5">
    <name type="scientific">Cellulomonas rhizosphaerae</name>
    <dbReference type="NCBI Taxonomy" id="2293719"/>
    <lineage>
        <taxon>Bacteria</taxon>
        <taxon>Bacillati</taxon>
        <taxon>Actinomycetota</taxon>
        <taxon>Actinomycetes</taxon>
        <taxon>Micrococcales</taxon>
        <taxon>Cellulomonadaceae</taxon>
        <taxon>Cellulomonas</taxon>
    </lineage>
</organism>
<feature type="transmembrane region" description="Helical" evidence="1">
    <location>
        <begin position="317"/>
        <end position="340"/>
    </location>
</feature>
<feature type="transmembrane region" description="Helical" evidence="1">
    <location>
        <begin position="286"/>
        <end position="305"/>
    </location>
</feature>
<keyword evidence="1" id="KW-1133">Transmembrane helix</keyword>
<name>A0A413RJU9_9CELL</name>
<dbReference type="GO" id="GO:0016747">
    <property type="term" value="F:acyltransferase activity, transferring groups other than amino-acyl groups"/>
    <property type="evidence" value="ECO:0007669"/>
    <property type="project" value="InterPro"/>
</dbReference>
<keyword evidence="1" id="KW-0472">Membrane</keyword>
<keyword evidence="4" id="KW-0012">Acyltransferase</keyword>
<dbReference type="GO" id="GO:0016020">
    <property type="term" value="C:membrane"/>
    <property type="evidence" value="ECO:0007669"/>
    <property type="project" value="TreeGrafter"/>
</dbReference>
<evidence type="ECO:0000313" key="5">
    <source>
        <dbReference type="Proteomes" id="UP000283374"/>
    </source>
</evidence>
<feature type="transmembrane region" description="Helical" evidence="1">
    <location>
        <begin position="178"/>
        <end position="195"/>
    </location>
</feature>
<dbReference type="InterPro" id="IPR043968">
    <property type="entry name" value="SGNH"/>
</dbReference>
<dbReference type="Pfam" id="PF01757">
    <property type="entry name" value="Acyl_transf_3"/>
    <property type="match status" value="1"/>
</dbReference>
<proteinExistence type="predicted"/>
<keyword evidence="4" id="KW-0808">Transferase</keyword>
<accession>A0A413RJU9</accession>
<dbReference type="GO" id="GO:0009103">
    <property type="term" value="P:lipopolysaccharide biosynthetic process"/>
    <property type="evidence" value="ECO:0007669"/>
    <property type="project" value="TreeGrafter"/>
</dbReference>
<evidence type="ECO:0000256" key="1">
    <source>
        <dbReference type="SAM" id="Phobius"/>
    </source>
</evidence>
<dbReference type="Proteomes" id="UP000283374">
    <property type="component" value="Unassembled WGS sequence"/>
</dbReference>
<dbReference type="InterPro" id="IPR050879">
    <property type="entry name" value="Acyltransferase_3"/>
</dbReference>
<dbReference type="AlphaFoldDB" id="A0A413RJU9"/>
<feature type="domain" description="SGNH" evidence="3">
    <location>
        <begin position="466"/>
        <end position="697"/>
    </location>
</feature>
<protein>
    <submittedName>
        <fullName evidence="4">Acyltransferase</fullName>
    </submittedName>
</protein>
<keyword evidence="5" id="KW-1185">Reference proteome</keyword>
<dbReference type="Pfam" id="PF19040">
    <property type="entry name" value="SGNH"/>
    <property type="match status" value="1"/>
</dbReference>
<feature type="transmembrane region" description="Helical" evidence="1">
    <location>
        <begin position="106"/>
        <end position="126"/>
    </location>
</feature>
<dbReference type="InterPro" id="IPR002656">
    <property type="entry name" value="Acyl_transf_3_dom"/>
</dbReference>
<gene>
    <name evidence="4" type="ORF">D1825_12890</name>
</gene>
<reference evidence="4 5" key="1">
    <citation type="submission" date="2018-08" db="EMBL/GenBank/DDBJ databases">
        <title>Cellulomonas rhizosphaerae sp. nov., a novel actinomycete isolated from soil.</title>
        <authorList>
            <person name="Tian Y."/>
        </authorList>
    </citation>
    <scope>NUCLEOTIDE SEQUENCE [LARGE SCALE GENOMIC DNA]</scope>
    <source>
        <strain evidence="4 5">NEAU-TCZ24</strain>
    </source>
</reference>